<feature type="transmembrane region" description="Helical" evidence="1">
    <location>
        <begin position="193"/>
        <end position="215"/>
    </location>
</feature>
<gene>
    <name evidence="2" type="ORF">A2J07_10765</name>
</gene>
<feature type="transmembrane region" description="Helical" evidence="1">
    <location>
        <begin position="222"/>
        <end position="246"/>
    </location>
</feature>
<evidence type="ECO:0000313" key="2">
    <source>
        <dbReference type="EMBL" id="KYL04017.1"/>
    </source>
</evidence>
<proteinExistence type="predicted"/>
<dbReference type="KEGG" id="fnf:BSQ88_03615"/>
<feature type="transmembrane region" description="Helical" evidence="1">
    <location>
        <begin position="279"/>
        <end position="299"/>
    </location>
</feature>
<protein>
    <submittedName>
        <fullName evidence="2">Uncharacterized protein</fullName>
    </submittedName>
</protein>
<name>A0A162IRC3_9FUSO</name>
<sequence>MSKFDFLETEYSMKKMDTPFLGYAGKVQEFYFIVLINHDDSKFCTVKIGAYRDADAESLLSLLKREKPLKRVKFSVEKASLTIRYRLSLFQSGEKKRFQQILDLLLPFLKEHGYHSGSFLSGKEDNNLKLAQIGRNYLYLTETEYSQESFELEAKKEEYHRQEGNILLGILGLLILAPLGIAIYVLLGKIGNFYYFCFSGFIAMAACYIYTFLAGKLSKHSLFFIFLILVSMLFVSNFLEFIWRFYDELQKEYYNVTFLDALQEGYFLFLEDGEIRYDVIVGFLLDFVISIGVSIYILYREFKKELQSLESKKIE</sequence>
<dbReference type="AlphaFoldDB" id="A0A162IRC3"/>
<evidence type="ECO:0000313" key="3">
    <source>
        <dbReference type="Proteomes" id="UP000075816"/>
    </source>
</evidence>
<reference evidence="2 3" key="1">
    <citation type="submission" date="2016-03" db="EMBL/GenBank/DDBJ databases">
        <title>Comparative genomics of human isolates of Fusobacterium necrophorum.</title>
        <authorList>
            <person name="Jensen A."/>
            <person name="Bank S."/>
            <person name="Andersen P.S."/>
            <person name="Kristensen L.H."/>
            <person name="Prag J."/>
        </authorList>
    </citation>
    <scope>NUCLEOTIDE SEQUENCE [LARGE SCALE GENOMIC DNA]</scope>
    <source>
        <strain evidence="2 3">LS_1264</strain>
    </source>
</reference>
<keyword evidence="1" id="KW-0472">Membrane</keyword>
<accession>A0A162IRC3</accession>
<dbReference type="EMBL" id="LVEA01000034">
    <property type="protein sequence ID" value="KYL04017.1"/>
    <property type="molecule type" value="Genomic_DNA"/>
</dbReference>
<comment type="caution">
    <text evidence="2">The sequence shown here is derived from an EMBL/GenBank/DDBJ whole genome shotgun (WGS) entry which is preliminary data.</text>
</comment>
<dbReference type="RefSeq" id="WP_005956839.1">
    <property type="nucleotide sequence ID" value="NZ_CAXOUM010000023.1"/>
</dbReference>
<keyword evidence="1" id="KW-1133">Transmembrane helix</keyword>
<keyword evidence="1" id="KW-0812">Transmembrane</keyword>
<dbReference type="eggNOG" id="ENOG502Z9IA">
    <property type="taxonomic scope" value="Bacteria"/>
</dbReference>
<dbReference type="Proteomes" id="UP000075816">
    <property type="component" value="Unassembled WGS sequence"/>
</dbReference>
<evidence type="ECO:0000256" key="1">
    <source>
        <dbReference type="SAM" id="Phobius"/>
    </source>
</evidence>
<organism evidence="2 3">
    <name type="scientific">Fusobacterium necrophorum subsp. funduliforme</name>
    <dbReference type="NCBI Taxonomy" id="143387"/>
    <lineage>
        <taxon>Bacteria</taxon>
        <taxon>Fusobacteriati</taxon>
        <taxon>Fusobacteriota</taxon>
        <taxon>Fusobacteriia</taxon>
        <taxon>Fusobacteriales</taxon>
        <taxon>Fusobacteriaceae</taxon>
        <taxon>Fusobacterium</taxon>
    </lineage>
</organism>
<feature type="transmembrane region" description="Helical" evidence="1">
    <location>
        <begin position="166"/>
        <end position="187"/>
    </location>
</feature>